<comment type="caution">
    <text evidence="1">The sequence shown here is derived from an EMBL/GenBank/DDBJ whole genome shotgun (WGS) entry which is preliminary data.</text>
</comment>
<dbReference type="EMBL" id="JAPESX010001715">
    <property type="protein sequence ID" value="KAJ8112007.1"/>
    <property type="molecule type" value="Genomic_DNA"/>
</dbReference>
<organism evidence="1 2">
    <name type="scientific">Nemania bipapillata</name>
    <dbReference type="NCBI Taxonomy" id="110536"/>
    <lineage>
        <taxon>Eukaryota</taxon>
        <taxon>Fungi</taxon>
        <taxon>Dikarya</taxon>
        <taxon>Ascomycota</taxon>
        <taxon>Pezizomycotina</taxon>
        <taxon>Sordariomycetes</taxon>
        <taxon>Xylariomycetidae</taxon>
        <taxon>Xylariales</taxon>
        <taxon>Xylariaceae</taxon>
        <taxon>Nemania</taxon>
    </lineage>
</organism>
<gene>
    <name evidence="1" type="ORF">ONZ43_g5490</name>
</gene>
<accession>A0ACC2IA23</accession>
<keyword evidence="2" id="KW-1185">Reference proteome</keyword>
<reference evidence="1" key="1">
    <citation type="submission" date="2022-11" db="EMBL/GenBank/DDBJ databases">
        <title>Genome Sequence of Nemania bipapillata.</title>
        <authorList>
            <person name="Buettner E."/>
        </authorList>
    </citation>
    <scope>NUCLEOTIDE SEQUENCE</scope>
    <source>
        <strain evidence="1">CP14</strain>
    </source>
</reference>
<protein>
    <submittedName>
        <fullName evidence="1">Uncharacterized protein</fullName>
    </submittedName>
</protein>
<sequence length="350" mass="40065">MALLDINPEGRLDKEIEDIIEELDIMIHLANTHNDILRKFVAQSEHILNPRGEFKKNTEFQPYTRSGTNSPLSGTENEKEVEREKRATAYRSFKQKANEVQARALDHIKELEKLRQSAKKTAEDVLHLLEMKQQQASVFQAWQAMKQSDETIKQGQSIMTFTLVTIVFLPLSFLSSVFGMNNKEFGSGSWNISRQIIYIFSISAGVVFFSLLLAFSSWIRAFIWSFYVRTSTAGAVRSGVYDIYLNRPTERIYEDAARTIYRAKRDRRNEYFDRRWKKREAKDQLLQEVKGPEEEGIEQHLIGGLMANIKAARWLPGRRNNGNMPSDVSLESGTQQSTNGKHGSSTSGTT</sequence>
<evidence type="ECO:0000313" key="1">
    <source>
        <dbReference type="EMBL" id="KAJ8112007.1"/>
    </source>
</evidence>
<proteinExistence type="predicted"/>
<name>A0ACC2IA23_9PEZI</name>
<dbReference type="Proteomes" id="UP001153334">
    <property type="component" value="Unassembled WGS sequence"/>
</dbReference>
<evidence type="ECO:0000313" key="2">
    <source>
        <dbReference type="Proteomes" id="UP001153334"/>
    </source>
</evidence>